<organism evidence="1 2">
    <name type="scientific">Staurois parvus</name>
    <dbReference type="NCBI Taxonomy" id="386267"/>
    <lineage>
        <taxon>Eukaryota</taxon>
        <taxon>Metazoa</taxon>
        <taxon>Chordata</taxon>
        <taxon>Craniata</taxon>
        <taxon>Vertebrata</taxon>
        <taxon>Euteleostomi</taxon>
        <taxon>Amphibia</taxon>
        <taxon>Batrachia</taxon>
        <taxon>Anura</taxon>
        <taxon>Neobatrachia</taxon>
        <taxon>Ranoidea</taxon>
        <taxon>Ranidae</taxon>
        <taxon>Staurois</taxon>
    </lineage>
</organism>
<proteinExistence type="predicted"/>
<reference evidence="1" key="1">
    <citation type="submission" date="2023-05" db="EMBL/GenBank/DDBJ databases">
        <authorList>
            <person name="Stuckert A."/>
        </authorList>
    </citation>
    <scope>NUCLEOTIDE SEQUENCE</scope>
</reference>
<protein>
    <submittedName>
        <fullName evidence="1">Uncharacterized protein</fullName>
    </submittedName>
</protein>
<name>A0ABN9C6E5_9NEOB</name>
<dbReference type="EMBL" id="CATNWA010008039">
    <property type="protein sequence ID" value="CAI9555285.1"/>
    <property type="molecule type" value="Genomic_DNA"/>
</dbReference>
<evidence type="ECO:0000313" key="2">
    <source>
        <dbReference type="Proteomes" id="UP001162483"/>
    </source>
</evidence>
<accession>A0ABN9C6E5</accession>
<gene>
    <name evidence="1" type="ORF">SPARVUS_LOCUS4359942</name>
</gene>
<sequence length="68" mass="7308">MGPPTDTGPSGSARVSKWSVRPWVLHMYLVMKGLAPTPPHSTALTVSKSSSPSSSCQHFLKTWLCSIP</sequence>
<dbReference type="Proteomes" id="UP001162483">
    <property type="component" value="Unassembled WGS sequence"/>
</dbReference>
<evidence type="ECO:0000313" key="1">
    <source>
        <dbReference type="EMBL" id="CAI9555285.1"/>
    </source>
</evidence>
<keyword evidence="2" id="KW-1185">Reference proteome</keyword>
<comment type="caution">
    <text evidence="1">The sequence shown here is derived from an EMBL/GenBank/DDBJ whole genome shotgun (WGS) entry which is preliminary data.</text>
</comment>